<dbReference type="EMBL" id="JAHQIW010005692">
    <property type="protein sequence ID" value="KAJ1366870.1"/>
    <property type="molecule type" value="Genomic_DNA"/>
</dbReference>
<accession>A0AAD5QZM6</accession>
<keyword evidence="2" id="KW-1185">Reference proteome</keyword>
<comment type="caution">
    <text evidence="1">The sequence shown here is derived from an EMBL/GenBank/DDBJ whole genome shotgun (WGS) entry which is preliminary data.</text>
</comment>
<proteinExistence type="predicted"/>
<name>A0AAD5QZM6_PARTN</name>
<protein>
    <submittedName>
        <fullName evidence="1">Uncharacterized protein</fullName>
    </submittedName>
</protein>
<dbReference type="Proteomes" id="UP001196413">
    <property type="component" value="Unassembled WGS sequence"/>
</dbReference>
<dbReference type="AlphaFoldDB" id="A0AAD5QZM6"/>
<evidence type="ECO:0000313" key="2">
    <source>
        <dbReference type="Proteomes" id="UP001196413"/>
    </source>
</evidence>
<organism evidence="1 2">
    <name type="scientific">Parelaphostrongylus tenuis</name>
    <name type="common">Meningeal worm</name>
    <dbReference type="NCBI Taxonomy" id="148309"/>
    <lineage>
        <taxon>Eukaryota</taxon>
        <taxon>Metazoa</taxon>
        <taxon>Ecdysozoa</taxon>
        <taxon>Nematoda</taxon>
        <taxon>Chromadorea</taxon>
        <taxon>Rhabditida</taxon>
        <taxon>Rhabditina</taxon>
        <taxon>Rhabditomorpha</taxon>
        <taxon>Strongyloidea</taxon>
        <taxon>Metastrongylidae</taxon>
        <taxon>Parelaphostrongylus</taxon>
    </lineage>
</organism>
<reference evidence="1" key="1">
    <citation type="submission" date="2021-06" db="EMBL/GenBank/DDBJ databases">
        <title>Parelaphostrongylus tenuis whole genome reference sequence.</title>
        <authorList>
            <person name="Garwood T.J."/>
            <person name="Larsen P.A."/>
            <person name="Fountain-Jones N.M."/>
            <person name="Garbe J.R."/>
            <person name="Macchietto M.G."/>
            <person name="Kania S.A."/>
            <person name="Gerhold R.W."/>
            <person name="Richards J.E."/>
            <person name="Wolf T.M."/>
        </authorList>
    </citation>
    <scope>NUCLEOTIDE SEQUENCE</scope>
    <source>
        <strain evidence="1">MNPRO001-30</strain>
        <tissue evidence="1">Meninges</tissue>
    </source>
</reference>
<gene>
    <name evidence="1" type="ORF">KIN20_027651</name>
</gene>
<sequence>MTSTKLKGKAQQANLLLNGGSNVLDLEIATSKASLVQHVQQSFSRSMKLKMHVKSSLPQCRRNYRLRLDPILGGPTAGSRRKRLPLFEE</sequence>
<evidence type="ECO:0000313" key="1">
    <source>
        <dbReference type="EMBL" id="KAJ1366870.1"/>
    </source>
</evidence>